<evidence type="ECO:0000256" key="1">
    <source>
        <dbReference type="ARBA" id="ARBA00004567"/>
    </source>
</evidence>
<protein>
    <recommendedName>
        <fullName evidence="9">mRNA export factor GLE1</fullName>
    </recommendedName>
    <alternativeName>
        <fullName evidence="10">Nucleoporin GLE1</fullName>
    </alternativeName>
</protein>
<feature type="region of interest" description="Disordered" evidence="11">
    <location>
        <begin position="1"/>
        <end position="111"/>
    </location>
</feature>
<accession>A0A8J6E8I3</accession>
<proteinExistence type="inferred from homology"/>
<name>A0A8J6E8I3_9EUKA</name>
<dbReference type="AlphaFoldDB" id="A0A8J6E8I3"/>
<gene>
    <name evidence="12" type="ORF">J8273_6747</name>
</gene>
<comment type="caution">
    <text evidence="12">The sequence shown here is derived from an EMBL/GenBank/DDBJ whole genome shotgun (WGS) entry which is preliminary data.</text>
</comment>
<dbReference type="PANTHER" id="PTHR12960">
    <property type="entry name" value="GLE-1-RELATED"/>
    <property type="match status" value="1"/>
</dbReference>
<dbReference type="GO" id="GO:0005737">
    <property type="term" value="C:cytoplasm"/>
    <property type="evidence" value="ECO:0007669"/>
    <property type="project" value="TreeGrafter"/>
</dbReference>
<comment type="subcellular location">
    <subcellularLocation>
        <location evidence="1">Nucleus</location>
        <location evidence="1">Nuclear pore complex</location>
    </subcellularLocation>
</comment>
<evidence type="ECO:0000313" key="13">
    <source>
        <dbReference type="Proteomes" id="UP000717585"/>
    </source>
</evidence>
<feature type="compositionally biased region" description="Low complexity" evidence="11">
    <location>
        <begin position="123"/>
        <end position="135"/>
    </location>
</feature>
<dbReference type="GO" id="GO:0031369">
    <property type="term" value="F:translation initiation factor binding"/>
    <property type="evidence" value="ECO:0007669"/>
    <property type="project" value="TreeGrafter"/>
</dbReference>
<dbReference type="GO" id="GO:0044614">
    <property type="term" value="C:nuclear pore cytoplasmic filaments"/>
    <property type="evidence" value="ECO:0007669"/>
    <property type="project" value="TreeGrafter"/>
</dbReference>
<keyword evidence="6" id="KW-0811">Translocation</keyword>
<dbReference type="GO" id="GO:0016973">
    <property type="term" value="P:poly(A)+ mRNA export from nucleus"/>
    <property type="evidence" value="ECO:0007669"/>
    <property type="project" value="InterPro"/>
</dbReference>
<keyword evidence="13" id="KW-1185">Reference proteome</keyword>
<organism evidence="12 13">
    <name type="scientific">Carpediemonas membranifera</name>
    <dbReference type="NCBI Taxonomy" id="201153"/>
    <lineage>
        <taxon>Eukaryota</taxon>
        <taxon>Metamonada</taxon>
        <taxon>Carpediemonas-like organisms</taxon>
        <taxon>Carpediemonas</taxon>
    </lineage>
</organism>
<keyword evidence="7" id="KW-0906">Nuclear pore complex</keyword>
<evidence type="ECO:0000256" key="2">
    <source>
        <dbReference type="ARBA" id="ARBA00011056"/>
    </source>
</evidence>
<evidence type="ECO:0000256" key="3">
    <source>
        <dbReference type="ARBA" id="ARBA00022448"/>
    </source>
</evidence>
<dbReference type="GO" id="GO:0000822">
    <property type="term" value="F:inositol hexakisphosphate binding"/>
    <property type="evidence" value="ECO:0007669"/>
    <property type="project" value="TreeGrafter"/>
</dbReference>
<dbReference type="Proteomes" id="UP000717585">
    <property type="component" value="Unassembled WGS sequence"/>
</dbReference>
<evidence type="ECO:0000256" key="9">
    <source>
        <dbReference type="ARBA" id="ARBA00026227"/>
    </source>
</evidence>
<evidence type="ECO:0000256" key="7">
    <source>
        <dbReference type="ARBA" id="ARBA00023132"/>
    </source>
</evidence>
<feature type="compositionally biased region" description="Pro residues" evidence="11">
    <location>
        <begin position="136"/>
        <end position="152"/>
    </location>
</feature>
<reference evidence="12" key="1">
    <citation type="submission" date="2021-05" db="EMBL/GenBank/DDBJ databases">
        <title>A free-living protist that lacks canonical eukaryotic 1 DNA replication and segregation systems.</title>
        <authorList>
            <person name="Salas-Leiva D.E."/>
            <person name="Tromer E.C."/>
            <person name="Curtis B.A."/>
            <person name="Jerlstrom-Hultqvist J."/>
            <person name="Kolisko M."/>
            <person name="Yi Z."/>
            <person name="Salas-Leiva J.S."/>
            <person name="Gallot-Lavallee L."/>
            <person name="Kops G.J.P.L."/>
            <person name="Archibald J.M."/>
            <person name="Simpson A.G.B."/>
            <person name="Roger A.J."/>
        </authorList>
    </citation>
    <scope>NUCLEOTIDE SEQUENCE</scope>
    <source>
        <strain evidence="12">BICM</strain>
    </source>
</reference>
<evidence type="ECO:0000256" key="5">
    <source>
        <dbReference type="ARBA" id="ARBA00022927"/>
    </source>
</evidence>
<feature type="compositionally biased region" description="Basic and acidic residues" evidence="11">
    <location>
        <begin position="21"/>
        <end position="33"/>
    </location>
</feature>
<dbReference type="GO" id="GO:0015031">
    <property type="term" value="P:protein transport"/>
    <property type="evidence" value="ECO:0007669"/>
    <property type="project" value="UniProtKB-KW"/>
</dbReference>
<dbReference type="EMBL" id="JAHDYR010000042">
    <property type="protein sequence ID" value="KAG9391945.1"/>
    <property type="molecule type" value="Genomic_DNA"/>
</dbReference>
<dbReference type="InterPro" id="IPR012476">
    <property type="entry name" value="GLE1"/>
</dbReference>
<evidence type="ECO:0000256" key="6">
    <source>
        <dbReference type="ARBA" id="ARBA00023010"/>
    </source>
</evidence>
<keyword evidence="4" id="KW-0509">mRNA transport</keyword>
<dbReference type="InterPro" id="IPR038506">
    <property type="entry name" value="GLE1-like_sf"/>
</dbReference>
<dbReference type="Pfam" id="PF07817">
    <property type="entry name" value="GLE1"/>
    <property type="match status" value="1"/>
</dbReference>
<feature type="region of interest" description="Disordered" evidence="11">
    <location>
        <begin position="123"/>
        <end position="156"/>
    </location>
</feature>
<evidence type="ECO:0000256" key="10">
    <source>
        <dbReference type="ARBA" id="ARBA00029983"/>
    </source>
</evidence>
<evidence type="ECO:0000256" key="8">
    <source>
        <dbReference type="ARBA" id="ARBA00023242"/>
    </source>
</evidence>
<feature type="compositionally biased region" description="Low complexity" evidence="11">
    <location>
        <begin position="73"/>
        <end position="97"/>
    </location>
</feature>
<sequence length="466" mass="50652">MTHREVLDHPMSGIQKRKSKSIADCEMRFRNQREANANRIRRIREQAKQADAKKRAEEDEIKRRNQEREARQKAAAGEAQKKMQAQQAAAQPAPLTKPAHETPAKAAAAPATGFQTKSAFPAAPFAAPKPTETPQKPAPLTQPKPTTAPAPPAANAAPANIDVKHQDLLPAINLASPAALKAADGFLTAYEAAQAAFTQLSADPQLAEAKGQVSTMVTQIALSPDSIRTRTGLLVGLLKNPSAPHRQALAVQFSRDVITAAETQVQAHPDSAVAFGLVVSMVMGALPEVGPIFMGALGRKTPWIVPRLPRKLKGEAPADTQKRRGYRAPNGALETEEDYTNRVLAHTRLLAAVFVAAPFQVQGLEPKPPLFGIEHAWVYVARLLNMKVPPMKIALDILWAFLSISGYDLCRTYPDRMKALVDLLEGQFIPACKFETPGLTRVQDLVEQYRKTGSLTRPQGQAEIYG</sequence>
<keyword evidence="5" id="KW-0653">Protein transport</keyword>
<feature type="compositionally biased region" description="Basic and acidic residues" evidence="11">
    <location>
        <begin position="43"/>
        <end position="72"/>
    </location>
</feature>
<comment type="similarity">
    <text evidence="2">Belongs to the GLE1 family.</text>
</comment>
<dbReference type="GO" id="GO:0005543">
    <property type="term" value="F:phospholipid binding"/>
    <property type="evidence" value="ECO:0007669"/>
    <property type="project" value="TreeGrafter"/>
</dbReference>
<dbReference type="OrthoDB" id="420884at2759"/>
<evidence type="ECO:0000256" key="4">
    <source>
        <dbReference type="ARBA" id="ARBA00022816"/>
    </source>
</evidence>
<evidence type="ECO:0000313" key="12">
    <source>
        <dbReference type="EMBL" id="KAG9391945.1"/>
    </source>
</evidence>
<keyword evidence="8" id="KW-0539">Nucleus</keyword>
<dbReference type="PANTHER" id="PTHR12960:SF0">
    <property type="entry name" value="MRNA EXPORT FACTOR GLE1"/>
    <property type="match status" value="1"/>
</dbReference>
<evidence type="ECO:0000256" key="11">
    <source>
        <dbReference type="SAM" id="MobiDB-lite"/>
    </source>
</evidence>
<dbReference type="Gene3D" id="1.25.40.510">
    <property type="entry name" value="GLE1-like"/>
    <property type="match status" value="1"/>
</dbReference>
<keyword evidence="3" id="KW-0813">Transport</keyword>